<keyword evidence="2" id="KW-1185">Reference proteome</keyword>
<accession>A0A964FFQ7</accession>
<proteinExistence type="predicted"/>
<dbReference type="InterPro" id="IPR007460">
    <property type="entry name" value="BrnT_toxin"/>
</dbReference>
<dbReference type="AlphaFoldDB" id="A0A964FFQ7"/>
<reference evidence="1" key="1">
    <citation type="journal article" date="2021" name="Antonie Van Leeuwenhoek">
        <title>Draft genome and description of Waterburya agarophytonicola gen. nov. sp. nov. (Pleurocapsales, Cyanobacteria): a seaweed symbiont.</title>
        <authorList>
            <person name="Bonthond G."/>
            <person name="Shalygin S."/>
            <person name="Bayer T."/>
            <person name="Weinberger F."/>
        </authorList>
    </citation>
    <scope>NUCLEOTIDE SEQUENCE</scope>
    <source>
        <strain evidence="1">KI4</strain>
    </source>
</reference>
<dbReference type="InterPro" id="IPR038573">
    <property type="entry name" value="BrnT_sf"/>
</dbReference>
<organism evidence="1 2">
    <name type="scientific">Waterburya agarophytonicola KI4</name>
    <dbReference type="NCBI Taxonomy" id="2874699"/>
    <lineage>
        <taxon>Bacteria</taxon>
        <taxon>Bacillati</taxon>
        <taxon>Cyanobacteriota</taxon>
        <taxon>Cyanophyceae</taxon>
        <taxon>Pleurocapsales</taxon>
        <taxon>Hyellaceae</taxon>
        <taxon>Waterburya</taxon>
        <taxon>Waterburya agarophytonicola</taxon>
    </lineage>
</organism>
<gene>
    <name evidence="1" type="ORF">I4641_13830</name>
</gene>
<evidence type="ECO:0000313" key="1">
    <source>
        <dbReference type="EMBL" id="MCC0178060.1"/>
    </source>
</evidence>
<name>A0A964FFQ7_9CYAN</name>
<dbReference type="Pfam" id="PF04365">
    <property type="entry name" value="BrnT_toxin"/>
    <property type="match status" value="1"/>
</dbReference>
<sequence length="91" mass="10918">MGFEWDDDKNQSNQLKHGISFEEASEIFRYPMHEIVDTRQDYGEVRYIGIGRNNQMIVLTVAYTERESRIRIISARRASKNERNQYYEYCS</sequence>
<dbReference type="RefSeq" id="WP_229641126.1">
    <property type="nucleotide sequence ID" value="NZ_JADWDC010000034.1"/>
</dbReference>
<dbReference type="Gene3D" id="3.10.450.530">
    <property type="entry name" value="Ribonuclease toxin, BrnT, of type II toxin-antitoxin system"/>
    <property type="match status" value="1"/>
</dbReference>
<evidence type="ECO:0000313" key="2">
    <source>
        <dbReference type="Proteomes" id="UP000729733"/>
    </source>
</evidence>
<dbReference type="EMBL" id="JADWDC010000034">
    <property type="protein sequence ID" value="MCC0178060.1"/>
    <property type="molecule type" value="Genomic_DNA"/>
</dbReference>
<comment type="caution">
    <text evidence="1">The sequence shown here is derived from an EMBL/GenBank/DDBJ whole genome shotgun (WGS) entry which is preliminary data.</text>
</comment>
<protein>
    <submittedName>
        <fullName evidence="1">BrnT family toxin</fullName>
    </submittedName>
</protein>
<dbReference type="Proteomes" id="UP000729733">
    <property type="component" value="Unassembled WGS sequence"/>
</dbReference>